<dbReference type="AlphaFoldDB" id="A0A4D6YIC4"/>
<dbReference type="PANTHER" id="PTHR30238">
    <property type="entry name" value="MEMBRANE BOUND PREDICTED REDOX MODULATOR"/>
    <property type="match status" value="1"/>
</dbReference>
<feature type="transmembrane region" description="Helical" evidence="6">
    <location>
        <begin position="289"/>
        <end position="308"/>
    </location>
</feature>
<protein>
    <submittedName>
        <fullName evidence="7">TerC/Alx family metal homeostasis membrane protein</fullName>
    </submittedName>
</protein>
<feature type="transmembrane region" description="Helical" evidence="6">
    <location>
        <begin position="143"/>
        <end position="162"/>
    </location>
</feature>
<comment type="similarity">
    <text evidence="2">Belongs to the TerC family.</text>
</comment>
<feature type="transmembrane region" description="Helical" evidence="6">
    <location>
        <begin position="201"/>
        <end position="229"/>
    </location>
</feature>
<reference evidence="7 8" key="2">
    <citation type="submission" date="2019-05" db="EMBL/GenBank/DDBJ databases">
        <title>Genome evolution of the obligate endosymbiont Buchnera aphidicola.</title>
        <authorList>
            <person name="Moran N.A."/>
        </authorList>
    </citation>
    <scope>NUCLEOTIDE SEQUENCE [LARGE SCALE GENOMIC DNA]</scope>
    <source>
        <strain evidence="7 8">Sav</strain>
    </source>
</reference>
<dbReference type="Proteomes" id="UP000298585">
    <property type="component" value="Chromosome"/>
</dbReference>
<feature type="transmembrane region" description="Helical" evidence="6">
    <location>
        <begin position="265"/>
        <end position="283"/>
    </location>
</feature>
<dbReference type="GO" id="GO:0016020">
    <property type="term" value="C:membrane"/>
    <property type="evidence" value="ECO:0007669"/>
    <property type="project" value="UniProtKB-SubCell"/>
</dbReference>
<feature type="transmembrane region" description="Helical" evidence="6">
    <location>
        <begin position="115"/>
        <end position="137"/>
    </location>
</feature>
<keyword evidence="5 6" id="KW-0472">Membrane</keyword>
<feature type="transmembrane region" description="Helical" evidence="6">
    <location>
        <begin position="6"/>
        <end position="27"/>
    </location>
</feature>
<dbReference type="PANTHER" id="PTHR30238:SF0">
    <property type="entry name" value="THYLAKOID MEMBRANE PROTEIN TERC, CHLOROPLASTIC"/>
    <property type="match status" value="1"/>
</dbReference>
<keyword evidence="3 6" id="KW-0812">Transmembrane</keyword>
<dbReference type="NCBIfam" id="TIGR03718">
    <property type="entry name" value="R_switched_Alx"/>
    <property type="match status" value="1"/>
</dbReference>
<dbReference type="EMBL" id="CP034855">
    <property type="protein sequence ID" value="QCI25388.1"/>
    <property type="molecule type" value="Genomic_DNA"/>
</dbReference>
<comment type="subcellular location">
    <subcellularLocation>
        <location evidence="1">Membrane</location>
        <topology evidence="1">Multi-pass membrane protein</topology>
    </subcellularLocation>
</comment>
<feature type="transmembrane region" description="Helical" evidence="6">
    <location>
        <begin position="84"/>
        <end position="103"/>
    </location>
</feature>
<proteinExistence type="inferred from homology"/>
<feature type="transmembrane region" description="Helical" evidence="6">
    <location>
        <begin position="47"/>
        <end position="64"/>
    </location>
</feature>
<evidence type="ECO:0000313" key="8">
    <source>
        <dbReference type="Proteomes" id="UP000298585"/>
    </source>
</evidence>
<dbReference type="Pfam" id="PF03741">
    <property type="entry name" value="TerC"/>
    <property type="match status" value="1"/>
</dbReference>
<reference evidence="7 8" key="1">
    <citation type="submission" date="2018-12" db="EMBL/GenBank/DDBJ databases">
        <authorList>
            <person name="Chong R.A."/>
        </authorList>
    </citation>
    <scope>NUCLEOTIDE SEQUENCE [LARGE SCALE GENOMIC DNA]</scope>
    <source>
        <strain evidence="7 8">Sav</strain>
    </source>
</reference>
<accession>A0A4D6YIC4</accession>
<evidence type="ECO:0000256" key="3">
    <source>
        <dbReference type="ARBA" id="ARBA00022692"/>
    </source>
</evidence>
<evidence type="ECO:0000256" key="2">
    <source>
        <dbReference type="ARBA" id="ARBA00007511"/>
    </source>
</evidence>
<keyword evidence="4 6" id="KW-1133">Transmembrane helix</keyword>
<evidence type="ECO:0000256" key="6">
    <source>
        <dbReference type="SAM" id="Phobius"/>
    </source>
</evidence>
<name>A0A4D6YIC4_9GAMM</name>
<evidence type="ECO:0000313" key="7">
    <source>
        <dbReference type="EMBL" id="QCI25388.1"/>
    </source>
</evidence>
<feature type="transmembrane region" description="Helical" evidence="6">
    <location>
        <begin position="235"/>
        <end position="253"/>
    </location>
</feature>
<evidence type="ECO:0000256" key="4">
    <source>
        <dbReference type="ARBA" id="ARBA00022989"/>
    </source>
</evidence>
<dbReference type="OrthoDB" id="9783692at2"/>
<dbReference type="InterPro" id="IPR005496">
    <property type="entry name" value="Integral_membrane_TerC"/>
</dbReference>
<evidence type="ECO:0000256" key="5">
    <source>
        <dbReference type="ARBA" id="ARBA00023136"/>
    </source>
</evidence>
<sequence length="319" mass="38263">MNNFFYMPLLWMIFFFLVLMIFTIDYYIYKKIKIKKSFLKHIFIHDFYWFFLSLLFFIIFWLIVFRNEGIEIANLKITLFSTGYLLEILLSIDNLCVWFFIFQSFKIPIHFQKKVLSYGIWSAVILRSIIIFFGKVFFYKWHWLLLLFGFLFLFTSLKFILFSKKNDSSKKSIRMSWIFNVFRVSKDVNSEKFFTIINNKFFITPLFLSLITIELSDIMFSVDSIPAIFSITDDFFIVFSSNIFSILGLRSMYFLIANIIEKNTIIEYGLSVILMFIGLKMIFENFFVIPASIIFLIISAIITITFIFNKILHYKNFKP</sequence>
<dbReference type="InterPro" id="IPR022369">
    <property type="entry name" value="Integral_membrane_TerC_rswitch"/>
</dbReference>
<organism evidence="7 8">
    <name type="scientific">Buchnera aphidicola</name>
    <name type="common">Sitobion avenae</name>
    <dbReference type="NCBI Taxonomy" id="571428"/>
    <lineage>
        <taxon>Bacteria</taxon>
        <taxon>Pseudomonadati</taxon>
        <taxon>Pseudomonadota</taxon>
        <taxon>Gammaproteobacteria</taxon>
        <taxon>Enterobacterales</taxon>
        <taxon>Erwiniaceae</taxon>
        <taxon>Buchnera</taxon>
    </lineage>
</organism>
<evidence type="ECO:0000256" key="1">
    <source>
        <dbReference type="ARBA" id="ARBA00004141"/>
    </source>
</evidence>
<gene>
    <name evidence="7" type="ORF">D9V77_00825</name>
</gene>